<organism evidence="2 3">
    <name type="scientific">Dioscorea zingiberensis</name>
    <dbReference type="NCBI Taxonomy" id="325984"/>
    <lineage>
        <taxon>Eukaryota</taxon>
        <taxon>Viridiplantae</taxon>
        <taxon>Streptophyta</taxon>
        <taxon>Embryophyta</taxon>
        <taxon>Tracheophyta</taxon>
        <taxon>Spermatophyta</taxon>
        <taxon>Magnoliopsida</taxon>
        <taxon>Liliopsida</taxon>
        <taxon>Dioscoreales</taxon>
        <taxon>Dioscoreaceae</taxon>
        <taxon>Dioscorea</taxon>
    </lineage>
</organism>
<dbReference type="PANTHER" id="PTHR45086:SF1">
    <property type="entry name" value="WD REPEAT-CONTAINING PROTEIN PCN"/>
    <property type="match status" value="1"/>
</dbReference>
<keyword evidence="3" id="KW-1185">Reference proteome</keyword>
<feature type="repeat" description="WD" evidence="1">
    <location>
        <begin position="208"/>
        <end position="233"/>
    </location>
</feature>
<feature type="repeat" description="WD" evidence="1">
    <location>
        <begin position="12"/>
        <end position="43"/>
    </location>
</feature>
<dbReference type="OrthoDB" id="8883818at2759"/>
<dbReference type="GO" id="GO:0010073">
    <property type="term" value="P:meristem maintenance"/>
    <property type="evidence" value="ECO:0007669"/>
    <property type="project" value="InterPro"/>
</dbReference>
<sequence length="814" mass="90626">MKGFQVYRNSSVEWRPSSVVALATSPDGSQVAAARDDGSLEIWLVSPGSIGWHCQLRIQGDSSSRVSSLVWCRFSPRSARAGRLLSSSIDGSISEWDLFSLQRKILVDSVGVSIWQMALEPCIDPSHSSEIGPHISADDFTDEDACSDLECSEIDYDDVSDVTCAVGDAMENQRLAVACDDGCIRLYNASDTDGLTYSRSFMRVHGRVLSIAWSVDAKHIFSGTSDGLIRCWDTLSFHEKYRITVGLGGGGSGPELCVWSLLFLRCGTLVSGDSTGSVQFWDSHHGTLLQAHTYHMGDVNALVTNPGQSSVFSAGSDGQVILYKLSDATHGSGEKEHSINQMKKWVYVGYVRPHTHDVRALTVAVPIAREESLPNERVFKRRRREKPISFSYHKWARFEEPMLISSGDDTKLFAYPARDFTHFSPHDICPAPQRPSIQLVHNTVMDGAPIILVQSSDCLDVLPIKLGSNASVHMPGGQGATTQLLARVKSKGSRKIICSSISRTGILFAYSDHVKPNLFELKKLKVGKGGWSVNKIQLPRRLPFAHCMVFSVDSSCLILSGHDRRIYVVDVKKSEVTNTFVPRRKENDLNLLPSEPPITKMFTSSDGRWLAGINCFGDLYIFDLQIHRQHCFISRLNGASITAGDFAPGDNNVFVVTTSLNQIFAFDINAKQLSEWSRHYTHLLPRHFQELPGEIIGLSFSPSFCATSAIVYSTRAMCVIDLEMPIDHDDELRKSFNLPLDKYETSKHVKANQKRKNRNQETKLHSKSSDFCAFRDPVLFVGHLSENSLLMIEKQWMEVVQSFDAPVHRHVYGT</sequence>
<dbReference type="AlphaFoldDB" id="A0A9D5C629"/>
<keyword evidence="1" id="KW-0853">WD repeat</keyword>
<dbReference type="SMART" id="SM00320">
    <property type="entry name" value="WD40"/>
    <property type="match status" value="7"/>
</dbReference>
<evidence type="ECO:0000256" key="1">
    <source>
        <dbReference type="PROSITE-ProRule" id="PRU00221"/>
    </source>
</evidence>
<dbReference type="Proteomes" id="UP001085076">
    <property type="component" value="Miscellaneous, Linkage group lg07"/>
</dbReference>
<proteinExistence type="predicted"/>
<dbReference type="GO" id="GO:0035266">
    <property type="term" value="P:meristem growth"/>
    <property type="evidence" value="ECO:0007669"/>
    <property type="project" value="InterPro"/>
</dbReference>
<name>A0A9D5C629_9LILI</name>
<comment type="caution">
    <text evidence="2">The sequence shown here is derived from an EMBL/GenBank/DDBJ whole genome shotgun (WGS) entry which is preliminary data.</text>
</comment>
<dbReference type="InterPro" id="IPR036322">
    <property type="entry name" value="WD40_repeat_dom_sf"/>
</dbReference>
<dbReference type="PROSITE" id="PS50082">
    <property type="entry name" value="WD_REPEATS_2"/>
    <property type="match status" value="2"/>
</dbReference>
<dbReference type="EMBL" id="JAGGNH010000007">
    <property type="protein sequence ID" value="KAJ0967085.1"/>
    <property type="molecule type" value="Genomic_DNA"/>
</dbReference>
<evidence type="ECO:0000313" key="2">
    <source>
        <dbReference type="EMBL" id="KAJ0967085.1"/>
    </source>
</evidence>
<dbReference type="SUPFAM" id="SSF50978">
    <property type="entry name" value="WD40 repeat-like"/>
    <property type="match status" value="2"/>
</dbReference>
<accession>A0A9D5C629</accession>
<dbReference type="Pfam" id="PF00400">
    <property type="entry name" value="WD40"/>
    <property type="match status" value="2"/>
</dbReference>
<dbReference type="PANTHER" id="PTHR45086">
    <property type="entry name" value="WD REPEAT-CONTAINING PROTEIN PCN"/>
    <property type="match status" value="1"/>
</dbReference>
<dbReference type="InterPro" id="IPR015943">
    <property type="entry name" value="WD40/YVTN_repeat-like_dom_sf"/>
</dbReference>
<dbReference type="Gene3D" id="2.130.10.10">
    <property type="entry name" value="YVTN repeat-like/Quinoprotein amine dehydrogenase"/>
    <property type="match status" value="3"/>
</dbReference>
<dbReference type="InterPro" id="IPR044622">
    <property type="entry name" value="PCN"/>
</dbReference>
<gene>
    <name evidence="2" type="ORF">J5N97_024002</name>
</gene>
<evidence type="ECO:0000313" key="3">
    <source>
        <dbReference type="Proteomes" id="UP001085076"/>
    </source>
</evidence>
<reference evidence="2" key="2">
    <citation type="journal article" date="2022" name="Hortic Res">
        <title>The genome of Dioscorea zingiberensis sheds light on the biosynthesis, origin and evolution of the medicinally important diosgenin saponins.</title>
        <authorList>
            <person name="Li Y."/>
            <person name="Tan C."/>
            <person name="Li Z."/>
            <person name="Guo J."/>
            <person name="Li S."/>
            <person name="Chen X."/>
            <person name="Wang C."/>
            <person name="Dai X."/>
            <person name="Yang H."/>
            <person name="Song W."/>
            <person name="Hou L."/>
            <person name="Xu J."/>
            <person name="Tong Z."/>
            <person name="Xu A."/>
            <person name="Yuan X."/>
            <person name="Wang W."/>
            <person name="Yang Q."/>
            <person name="Chen L."/>
            <person name="Sun Z."/>
            <person name="Wang K."/>
            <person name="Pan B."/>
            <person name="Chen J."/>
            <person name="Bao Y."/>
            <person name="Liu F."/>
            <person name="Qi X."/>
            <person name="Gang D.R."/>
            <person name="Wen J."/>
            <person name="Li J."/>
        </authorList>
    </citation>
    <scope>NUCLEOTIDE SEQUENCE</scope>
    <source>
        <strain evidence="2">Dzin_1.0</strain>
    </source>
</reference>
<protein>
    <submittedName>
        <fullName evidence="2">Uncharacterized protein</fullName>
    </submittedName>
</protein>
<dbReference type="InterPro" id="IPR001680">
    <property type="entry name" value="WD40_rpt"/>
</dbReference>
<reference evidence="2" key="1">
    <citation type="submission" date="2021-03" db="EMBL/GenBank/DDBJ databases">
        <authorList>
            <person name="Li Z."/>
            <person name="Yang C."/>
        </authorList>
    </citation>
    <scope>NUCLEOTIDE SEQUENCE</scope>
    <source>
        <strain evidence="2">Dzin_1.0</strain>
        <tissue evidence="2">Leaf</tissue>
    </source>
</reference>